<dbReference type="Pfam" id="PF00141">
    <property type="entry name" value="peroxidase"/>
    <property type="match status" value="1"/>
</dbReference>
<feature type="disulfide bond" evidence="15">
    <location>
        <begin position="80"/>
        <end position="269"/>
    </location>
</feature>
<dbReference type="PANTHER" id="PTHR31517">
    <property type="match status" value="1"/>
</dbReference>
<evidence type="ECO:0000259" key="16">
    <source>
        <dbReference type="PROSITE" id="PS50873"/>
    </source>
</evidence>
<comment type="similarity">
    <text evidence="3">Belongs to the peroxidase family. Ascorbate peroxidase subfamily.</text>
</comment>
<feature type="disulfide bond" evidence="15">
    <location>
        <begin position="148"/>
        <end position="180"/>
    </location>
</feature>
<evidence type="ECO:0000256" key="8">
    <source>
        <dbReference type="ARBA" id="ARBA00022837"/>
    </source>
</evidence>
<gene>
    <name evidence="17" type="ORF">RND81_01G173200</name>
</gene>
<dbReference type="PANTHER" id="PTHR31517:SF84">
    <property type="entry name" value="PEROXIDASE"/>
    <property type="match status" value="1"/>
</dbReference>
<dbReference type="InterPro" id="IPR033905">
    <property type="entry name" value="Secretory_peroxidase"/>
</dbReference>
<evidence type="ECO:0000256" key="14">
    <source>
        <dbReference type="PIRSR" id="PIRSR600823-3"/>
    </source>
</evidence>
<keyword evidence="6" id="KW-0349">Heme</keyword>
<dbReference type="PROSITE" id="PS00435">
    <property type="entry name" value="PEROXIDASE_1"/>
    <property type="match status" value="1"/>
</dbReference>
<proteinExistence type="inferred from homology"/>
<evidence type="ECO:0000256" key="12">
    <source>
        <dbReference type="ARBA" id="ARBA00023180"/>
    </source>
</evidence>
<comment type="function">
    <text evidence="2">Removal of H(2)O(2), oxidation of toxic reductants, biosynthesis and degradation of lignin, suberization, auxin catabolism, response to environmental stresses such as wounding, pathogen attack and oxidative stress. These functions might be dependent on each isozyme/isoform in each plant tissue.</text>
</comment>
<dbReference type="PROSITE" id="PS50873">
    <property type="entry name" value="PEROXIDASE_4"/>
    <property type="match status" value="1"/>
</dbReference>
<dbReference type="AlphaFoldDB" id="A0AAW1N8C1"/>
<keyword evidence="12" id="KW-0325">Glycoprotein</keyword>
<evidence type="ECO:0000256" key="1">
    <source>
        <dbReference type="ARBA" id="ARBA00000189"/>
    </source>
</evidence>
<evidence type="ECO:0000313" key="18">
    <source>
        <dbReference type="Proteomes" id="UP001443914"/>
    </source>
</evidence>
<dbReference type="GO" id="GO:0042744">
    <property type="term" value="P:hydrogen peroxide catabolic process"/>
    <property type="evidence" value="ECO:0007669"/>
    <property type="project" value="InterPro"/>
</dbReference>
<dbReference type="GO" id="GO:0140825">
    <property type="term" value="F:lactoperoxidase activity"/>
    <property type="evidence" value="ECO:0007669"/>
    <property type="project" value="UniProtKB-EC"/>
</dbReference>
<dbReference type="InterPro" id="IPR002016">
    <property type="entry name" value="Haem_peroxidase"/>
</dbReference>
<dbReference type="InterPro" id="IPR019793">
    <property type="entry name" value="Peroxidases_heam-ligand_BS"/>
</dbReference>
<evidence type="ECO:0000256" key="7">
    <source>
        <dbReference type="ARBA" id="ARBA00022723"/>
    </source>
</evidence>
<feature type="binding site" evidence="14">
    <location>
        <position position="33"/>
    </location>
    <ligand>
        <name>Ca(2+)</name>
        <dbReference type="ChEBI" id="CHEBI:29108"/>
        <label>1</label>
    </ligand>
</feature>
<feature type="binding site" evidence="14">
    <location>
        <position position="29"/>
    </location>
    <ligand>
        <name>Ca(2+)</name>
        <dbReference type="ChEBI" id="CHEBI:29108"/>
        <label>1</label>
    </ligand>
</feature>
<dbReference type="PRINTS" id="PR00458">
    <property type="entry name" value="PEROXIDASE"/>
</dbReference>
<organism evidence="17 18">
    <name type="scientific">Saponaria officinalis</name>
    <name type="common">Common soapwort</name>
    <name type="synonym">Lychnis saponaria</name>
    <dbReference type="NCBI Taxonomy" id="3572"/>
    <lineage>
        <taxon>Eukaryota</taxon>
        <taxon>Viridiplantae</taxon>
        <taxon>Streptophyta</taxon>
        <taxon>Embryophyta</taxon>
        <taxon>Tracheophyta</taxon>
        <taxon>Spermatophyta</taxon>
        <taxon>Magnoliopsida</taxon>
        <taxon>eudicotyledons</taxon>
        <taxon>Gunneridae</taxon>
        <taxon>Pentapetalae</taxon>
        <taxon>Caryophyllales</taxon>
        <taxon>Caryophyllaceae</taxon>
        <taxon>Caryophylleae</taxon>
        <taxon>Saponaria</taxon>
    </lineage>
</organism>
<keyword evidence="8 14" id="KW-0106">Calcium</keyword>
<keyword evidence="7 14" id="KW-0479">Metal-binding</keyword>
<dbReference type="CDD" id="cd00693">
    <property type="entry name" value="secretory_peroxidase"/>
    <property type="match status" value="1"/>
</dbReference>
<protein>
    <recommendedName>
        <fullName evidence="4">peroxidase</fullName>
        <ecNumber evidence="4">1.11.1.7</ecNumber>
    </recommendedName>
</protein>
<reference evidence="17" key="1">
    <citation type="submission" date="2024-03" db="EMBL/GenBank/DDBJ databases">
        <title>WGS assembly of Saponaria officinalis var. Norfolk2.</title>
        <authorList>
            <person name="Jenkins J."/>
            <person name="Shu S."/>
            <person name="Grimwood J."/>
            <person name="Barry K."/>
            <person name="Goodstein D."/>
            <person name="Schmutz J."/>
            <person name="Leebens-Mack J."/>
            <person name="Osbourn A."/>
        </authorList>
    </citation>
    <scope>NUCLEOTIDE SEQUENCE [LARGE SCALE GENOMIC DNA]</scope>
    <source>
        <strain evidence="17">JIC</strain>
    </source>
</reference>
<evidence type="ECO:0000256" key="4">
    <source>
        <dbReference type="ARBA" id="ARBA00012313"/>
    </source>
</evidence>
<evidence type="ECO:0000313" key="17">
    <source>
        <dbReference type="EMBL" id="KAK9757599.1"/>
    </source>
</evidence>
<keyword evidence="9" id="KW-0560">Oxidoreductase</keyword>
<feature type="binding site" evidence="13">
    <location>
        <position position="121"/>
    </location>
    <ligand>
        <name>substrate</name>
    </ligand>
</feature>
<dbReference type="Gene3D" id="1.10.520.10">
    <property type="match status" value="1"/>
</dbReference>
<feature type="binding site" evidence="14">
    <location>
        <position position="47"/>
    </location>
    <ligand>
        <name>Ca(2+)</name>
        <dbReference type="ChEBI" id="CHEBI:29108"/>
        <label>1</label>
    </ligand>
</feature>
<comment type="cofactor">
    <cofactor evidence="14">
        <name>heme b</name>
        <dbReference type="ChEBI" id="CHEBI:60344"/>
    </cofactor>
    <text evidence="14">Binds 1 heme b (iron(II)-protoporphyrin IX) group per subunit.</text>
</comment>
<accession>A0AAW1N8C1</accession>
<dbReference type="EMBL" id="JBDFQZ010000001">
    <property type="protein sequence ID" value="KAK9757599.1"/>
    <property type="molecule type" value="Genomic_DNA"/>
</dbReference>
<comment type="catalytic activity">
    <reaction evidence="1">
        <text>2 a phenolic donor + H2O2 = 2 a phenolic radical donor + 2 H2O</text>
        <dbReference type="Rhea" id="RHEA:56136"/>
        <dbReference type="ChEBI" id="CHEBI:15377"/>
        <dbReference type="ChEBI" id="CHEBI:16240"/>
        <dbReference type="ChEBI" id="CHEBI:139520"/>
        <dbReference type="ChEBI" id="CHEBI:139521"/>
        <dbReference type="EC" id="1.11.1.7"/>
    </reaction>
</comment>
<comment type="cofactor">
    <cofactor evidence="14">
        <name>Ca(2+)</name>
        <dbReference type="ChEBI" id="CHEBI:29108"/>
    </cofactor>
    <text evidence="14">Binds 2 calcium ions per subunit.</text>
</comment>
<feature type="binding site" description="axial binding residue" evidence="14">
    <location>
        <position position="141"/>
    </location>
    <ligand>
        <name>heme b</name>
        <dbReference type="ChEBI" id="CHEBI:60344"/>
    </ligand>
    <ligandPart>
        <name>Fe</name>
        <dbReference type="ChEBI" id="CHEBI:18248"/>
    </ligandPart>
</feature>
<dbReference type="EC" id="1.11.1.7" evidence="4"/>
<comment type="caution">
    <text evidence="17">The sequence shown here is derived from an EMBL/GenBank/DDBJ whole genome shotgun (WGS) entry which is preliminary data.</text>
</comment>
<dbReference type="PRINTS" id="PR00461">
    <property type="entry name" value="PLPEROXIDASE"/>
</dbReference>
<dbReference type="FunFam" id="1.10.420.10:FF:000006">
    <property type="entry name" value="Peroxidase"/>
    <property type="match status" value="1"/>
</dbReference>
<feature type="non-terminal residue" evidence="17">
    <location>
        <position position="1"/>
    </location>
</feature>
<evidence type="ECO:0000256" key="13">
    <source>
        <dbReference type="PIRSR" id="PIRSR600823-2"/>
    </source>
</evidence>
<dbReference type="Proteomes" id="UP001443914">
    <property type="component" value="Unassembled WGS sequence"/>
</dbReference>
<dbReference type="InterPro" id="IPR010255">
    <property type="entry name" value="Haem_peroxidase_sf"/>
</dbReference>
<dbReference type="GO" id="GO:0006979">
    <property type="term" value="P:response to oxidative stress"/>
    <property type="evidence" value="ECO:0007669"/>
    <property type="project" value="InterPro"/>
</dbReference>
<keyword evidence="18" id="KW-1185">Reference proteome</keyword>
<feature type="binding site" evidence="14">
    <location>
        <position position="193"/>
    </location>
    <ligand>
        <name>Ca(2+)</name>
        <dbReference type="ChEBI" id="CHEBI:29108"/>
        <label>2</label>
    </ligand>
</feature>
<evidence type="ECO:0000256" key="9">
    <source>
        <dbReference type="ARBA" id="ARBA00023002"/>
    </source>
</evidence>
<evidence type="ECO:0000256" key="2">
    <source>
        <dbReference type="ARBA" id="ARBA00002322"/>
    </source>
</evidence>
<evidence type="ECO:0000256" key="3">
    <source>
        <dbReference type="ARBA" id="ARBA00006873"/>
    </source>
</evidence>
<feature type="binding site" evidence="14">
    <location>
        <position position="201"/>
    </location>
    <ligand>
        <name>Ca(2+)</name>
        <dbReference type="ChEBI" id="CHEBI:29108"/>
        <label>2</label>
    </ligand>
</feature>
<feature type="domain" description="Plant heme peroxidase family profile" evidence="16">
    <location>
        <begin position="22"/>
        <end position="273"/>
    </location>
</feature>
<dbReference type="InterPro" id="IPR000823">
    <property type="entry name" value="Peroxidase_pln"/>
</dbReference>
<dbReference type="SUPFAM" id="SSF48113">
    <property type="entry name" value="Heme-dependent peroxidases"/>
    <property type="match status" value="1"/>
</dbReference>
<name>A0AAW1N8C1_SAPOF</name>
<evidence type="ECO:0000256" key="10">
    <source>
        <dbReference type="ARBA" id="ARBA00023004"/>
    </source>
</evidence>
<evidence type="ECO:0000256" key="5">
    <source>
        <dbReference type="ARBA" id="ARBA00022559"/>
    </source>
</evidence>
<keyword evidence="10 14" id="KW-0408">Iron</keyword>
<keyword evidence="5" id="KW-0575">Peroxidase</keyword>
<evidence type="ECO:0000256" key="6">
    <source>
        <dbReference type="ARBA" id="ARBA00022617"/>
    </source>
</evidence>
<dbReference type="GO" id="GO:0020037">
    <property type="term" value="F:heme binding"/>
    <property type="evidence" value="ECO:0007669"/>
    <property type="project" value="InterPro"/>
</dbReference>
<dbReference type="GO" id="GO:0046872">
    <property type="term" value="F:metal ion binding"/>
    <property type="evidence" value="ECO:0007669"/>
    <property type="project" value="UniProtKB-KW"/>
</dbReference>
<sequence length="274" mass="30375">AINVSMHLVEALNVIFMGSHEFSPSYGNGCNASVLLDIDVSGENSTEKHNFMINKSLRGYEVIDEAKLLLEEECPMTVSCADIIAYAARDAANILGGITYKVPGGRRDGVVSISDEVFNLPNPFRKKSLTVKDLIVLSGAHSLGISHCISFKDKIYNFNQTHSMDSSMNLNFVDTLRSICPNTNTTTITVPMDFVSPNKLDSAYYRDIREHRVLFTLGQTLLDSRKTKTMVDHYASHGGAWKKDFANAMIRMGSIEVKVGEKGQIRSNCRLINK</sequence>
<evidence type="ECO:0000256" key="11">
    <source>
        <dbReference type="ARBA" id="ARBA00023157"/>
    </source>
</evidence>
<keyword evidence="11 15" id="KW-1015">Disulfide bond</keyword>
<dbReference type="Gene3D" id="1.10.420.10">
    <property type="entry name" value="Peroxidase, domain 2"/>
    <property type="match status" value="1"/>
</dbReference>
<evidence type="ECO:0000256" key="15">
    <source>
        <dbReference type="PIRSR" id="PIRSR600823-5"/>
    </source>
</evidence>